<reference evidence="1 2" key="1">
    <citation type="submission" date="2019-05" db="EMBL/GenBank/DDBJ databases">
        <title>Another draft genome of Portunus trituberculatus and its Hox gene families provides insights of decapod evolution.</title>
        <authorList>
            <person name="Jeong J.-H."/>
            <person name="Song I."/>
            <person name="Kim S."/>
            <person name="Choi T."/>
            <person name="Kim D."/>
            <person name="Ryu S."/>
            <person name="Kim W."/>
        </authorList>
    </citation>
    <scope>NUCLEOTIDE SEQUENCE [LARGE SCALE GENOMIC DNA]</scope>
    <source>
        <tissue evidence="1">Muscle</tissue>
    </source>
</reference>
<evidence type="ECO:0000313" key="1">
    <source>
        <dbReference type="EMBL" id="MPD03907.1"/>
    </source>
</evidence>
<dbReference type="Proteomes" id="UP000324222">
    <property type="component" value="Unassembled WGS sequence"/>
</dbReference>
<protein>
    <submittedName>
        <fullName evidence="1">Brefeldin A-inhibited guanine nucleotide-exchange protein 3</fullName>
    </submittedName>
</protein>
<name>A0A5B7KBB0_PORTR</name>
<dbReference type="AlphaFoldDB" id="A0A5B7KBB0"/>
<dbReference type="EMBL" id="VSRR010138531">
    <property type="protein sequence ID" value="MPD03907.1"/>
    <property type="molecule type" value="Genomic_DNA"/>
</dbReference>
<gene>
    <name evidence="1" type="primary">ARFGEF3_0</name>
    <name evidence="1" type="ORF">E2C01_099565</name>
</gene>
<proteinExistence type="predicted"/>
<keyword evidence="2" id="KW-1185">Reference proteome</keyword>
<dbReference type="OrthoDB" id="6339238at2759"/>
<organism evidence="1 2">
    <name type="scientific">Portunus trituberculatus</name>
    <name type="common">Swimming crab</name>
    <name type="synonym">Neptunus trituberculatus</name>
    <dbReference type="NCBI Taxonomy" id="210409"/>
    <lineage>
        <taxon>Eukaryota</taxon>
        <taxon>Metazoa</taxon>
        <taxon>Ecdysozoa</taxon>
        <taxon>Arthropoda</taxon>
        <taxon>Crustacea</taxon>
        <taxon>Multicrustacea</taxon>
        <taxon>Malacostraca</taxon>
        <taxon>Eumalacostraca</taxon>
        <taxon>Eucarida</taxon>
        <taxon>Decapoda</taxon>
        <taxon>Pleocyemata</taxon>
        <taxon>Brachyura</taxon>
        <taxon>Eubrachyura</taxon>
        <taxon>Portunoidea</taxon>
        <taxon>Portunidae</taxon>
        <taxon>Portuninae</taxon>
        <taxon>Portunus</taxon>
    </lineage>
</organism>
<sequence>MHSTSPHTGSSTYCSTLLTGALWQRLCPSLVALLGTPVSQRLARVSGRAEGQMGRGSGCMAHPGPLFNNKQARAIYGVVCGLVVTMGGVGELRPVLESLLHRMLLYPPPQCRQDALRAIIEVRHSLN</sequence>
<accession>A0A5B7KBB0</accession>
<evidence type="ECO:0000313" key="2">
    <source>
        <dbReference type="Proteomes" id="UP000324222"/>
    </source>
</evidence>
<comment type="caution">
    <text evidence="1">The sequence shown here is derived from an EMBL/GenBank/DDBJ whole genome shotgun (WGS) entry which is preliminary data.</text>
</comment>